<evidence type="ECO:0000313" key="2">
    <source>
        <dbReference type="EMBL" id="PPQ90088.1"/>
    </source>
</evidence>
<dbReference type="Proteomes" id="UP000283269">
    <property type="component" value="Unassembled WGS sequence"/>
</dbReference>
<comment type="caution">
    <text evidence="2">The sequence shown here is derived from an EMBL/GenBank/DDBJ whole genome shotgun (WGS) entry which is preliminary data.</text>
</comment>
<sequence>MRSSITLLSKPPAPSSSSASSTSIQPSAETTTHLLASLIIVNNDNAARQLHHAHPLYLAYRRHTLRDGPLRFRVLVVVCARVVCMGAGGAVECGRCCAAVACAFACTWAWAPAALIVPKNNALGDRSAGAGVDETA</sequence>
<evidence type="ECO:0000256" key="1">
    <source>
        <dbReference type="SAM" id="MobiDB-lite"/>
    </source>
</evidence>
<gene>
    <name evidence="2" type="ORF">CVT25_012153</name>
</gene>
<organism evidence="2 3">
    <name type="scientific">Psilocybe cyanescens</name>
    <dbReference type="NCBI Taxonomy" id="93625"/>
    <lineage>
        <taxon>Eukaryota</taxon>
        <taxon>Fungi</taxon>
        <taxon>Dikarya</taxon>
        <taxon>Basidiomycota</taxon>
        <taxon>Agaricomycotina</taxon>
        <taxon>Agaricomycetes</taxon>
        <taxon>Agaricomycetidae</taxon>
        <taxon>Agaricales</taxon>
        <taxon>Agaricineae</taxon>
        <taxon>Strophariaceae</taxon>
        <taxon>Psilocybe</taxon>
    </lineage>
</organism>
<feature type="region of interest" description="Disordered" evidence="1">
    <location>
        <begin position="1"/>
        <end position="24"/>
    </location>
</feature>
<reference evidence="2 3" key="1">
    <citation type="journal article" date="2018" name="Evol. Lett.">
        <title>Horizontal gene cluster transfer increased hallucinogenic mushroom diversity.</title>
        <authorList>
            <person name="Reynolds H.T."/>
            <person name="Vijayakumar V."/>
            <person name="Gluck-Thaler E."/>
            <person name="Korotkin H.B."/>
            <person name="Matheny P.B."/>
            <person name="Slot J.C."/>
        </authorList>
    </citation>
    <scope>NUCLEOTIDE SEQUENCE [LARGE SCALE GENOMIC DNA]</scope>
    <source>
        <strain evidence="2 3">2631</strain>
    </source>
</reference>
<dbReference type="InParanoid" id="A0A409XH57"/>
<evidence type="ECO:0000313" key="3">
    <source>
        <dbReference type="Proteomes" id="UP000283269"/>
    </source>
</evidence>
<dbReference type="AlphaFoldDB" id="A0A409XH57"/>
<name>A0A409XH57_PSICY</name>
<dbReference type="EMBL" id="NHYD01001702">
    <property type="protein sequence ID" value="PPQ90088.1"/>
    <property type="molecule type" value="Genomic_DNA"/>
</dbReference>
<keyword evidence="3" id="KW-1185">Reference proteome</keyword>
<accession>A0A409XH57</accession>
<protein>
    <submittedName>
        <fullName evidence="2">Uncharacterized protein</fullName>
    </submittedName>
</protein>
<proteinExistence type="predicted"/>
<feature type="compositionally biased region" description="Low complexity" evidence="1">
    <location>
        <begin position="15"/>
        <end position="24"/>
    </location>
</feature>